<keyword evidence="6" id="KW-0675">Receptor</keyword>
<evidence type="ECO:0000259" key="5">
    <source>
        <dbReference type="Pfam" id="PF14905"/>
    </source>
</evidence>
<dbReference type="SUPFAM" id="SSF56935">
    <property type="entry name" value="Porins"/>
    <property type="match status" value="1"/>
</dbReference>
<keyword evidence="3" id="KW-0998">Cell outer membrane</keyword>
<dbReference type="InterPro" id="IPR037066">
    <property type="entry name" value="Plug_dom_sf"/>
</dbReference>
<organism evidence="6 7">
    <name type="scientific">Sphingobacterium puteale</name>
    <dbReference type="NCBI Taxonomy" id="2420510"/>
    <lineage>
        <taxon>Bacteria</taxon>
        <taxon>Pseudomonadati</taxon>
        <taxon>Bacteroidota</taxon>
        <taxon>Sphingobacteriia</taxon>
        <taxon>Sphingobacteriales</taxon>
        <taxon>Sphingobacteriaceae</taxon>
        <taxon>Sphingobacterium</taxon>
    </lineage>
</organism>
<accession>A0A420W4R2</accession>
<evidence type="ECO:0000256" key="1">
    <source>
        <dbReference type="ARBA" id="ARBA00004442"/>
    </source>
</evidence>
<sequence length="807" mass="91908">MKKYFYFLLVNFLIVSFAHAQVKVTGKVHSADHLPLPLATAYLMKANSAVVLKAVVTNEYGEYQFTDVGPGNYLVEAKMVGYTSNRSSSFAIDKSDYSPAVIELIADNRKLEEVTVEGKRPMVESKPGKLILNVENSPLAAGNNALDIVQRAPGVSLDNNNNLQLMGQSGVAVTIDGRQTYMSGEQLLSFLKSTDGNQIKSVEVITTRSAKDDAEGAVGTINIVLKKNRMEGFNGTFNLTAGSGEKFKGNSSLSLNYKKNNTTLFGSYAYSDEKSYRKLYIDRVIQNDGKKKYFNQKSILDEDERNHSYRFGVEQKTSSRNTLTLQFNGSNNTEYNDNDSRTNIGTTVSAYDTILSSSSSFKELFDRYSANLNNEFKIDSNGRKLTVDLDWSKFRSNKRVTYRNEYFDAGMKPVSPLENERSGMPIGIDIYVAKFDYEHPLSKKSKLEMGGKYSNVKSDNDLLFEMLQKDSLQNSSWINDTTRTNHFVYKEQIVAGYLDYNTSIGKWSLKAGVRGEYTMSDGNSLTKSKRVKRDYFQLFPNANLTYSLNENHILSIGYTRKVTRPNYRQLNPFDYYIDKLTFERGNPYLNPQFSNEFTLNYTLLQRYNVTLGVNDVKDAIVESMGQDSVRDKTWVVRENLGRNLTSYLNLNIPITVLKIWSMNNNITGIYFDFDGMISGIPIKRKSFLLQANSMHNLKLSKSLTANVNLRYFSPFKYSVYDLEGRWDMEVGATKTFKDQRSSLKLAVSDLFNTGNQNLVTTFGQFDSQIRQRQDRRVIRLTYSYKFGNLKNNYRKKDTSNEEKERAQ</sequence>
<dbReference type="OrthoDB" id="606851at2"/>
<dbReference type="PANTHER" id="PTHR40980">
    <property type="entry name" value="PLUG DOMAIN-CONTAINING PROTEIN"/>
    <property type="match status" value="1"/>
</dbReference>
<evidence type="ECO:0000256" key="4">
    <source>
        <dbReference type="SAM" id="SignalP"/>
    </source>
</evidence>
<dbReference type="PANTHER" id="PTHR40980:SF4">
    <property type="entry name" value="TONB-DEPENDENT RECEPTOR-LIKE BETA-BARREL DOMAIN-CONTAINING PROTEIN"/>
    <property type="match status" value="1"/>
</dbReference>
<dbReference type="Gene3D" id="2.60.40.1120">
    <property type="entry name" value="Carboxypeptidase-like, regulatory domain"/>
    <property type="match status" value="1"/>
</dbReference>
<keyword evidence="2" id="KW-0472">Membrane</keyword>
<dbReference type="SUPFAM" id="SSF49464">
    <property type="entry name" value="Carboxypeptidase regulatory domain-like"/>
    <property type="match status" value="1"/>
</dbReference>
<dbReference type="Gene3D" id="2.170.130.10">
    <property type="entry name" value="TonB-dependent receptor, plug domain"/>
    <property type="match status" value="1"/>
</dbReference>
<name>A0A420W4R2_9SPHI</name>
<dbReference type="Gene3D" id="2.40.170.20">
    <property type="entry name" value="TonB-dependent receptor, beta-barrel domain"/>
    <property type="match status" value="1"/>
</dbReference>
<dbReference type="InterPro" id="IPR036942">
    <property type="entry name" value="Beta-barrel_TonB_sf"/>
</dbReference>
<evidence type="ECO:0000313" key="7">
    <source>
        <dbReference type="Proteomes" id="UP000282423"/>
    </source>
</evidence>
<feature type="chain" id="PRO_5019241787" evidence="4">
    <location>
        <begin position="21"/>
        <end position="807"/>
    </location>
</feature>
<dbReference type="Pfam" id="PF14905">
    <property type="entry name" value="OMP_b-brl_3"/>
    <property type="match status" value="1"/>
</dbReference>
<feature type="signal peptide" evidence="4">
    <location>
        <begin position="1"/>
        <end position="20"/>
    </location>
</feature>
<keyword evidence="4" id="KW-0732">Signal</keyword>
<proteinExistence type="predicted"/>
<comment type="caution">
    <text evidence="6">The sequence shown here is derived from an EMBL/GenBank/DDBJ whole genome shotgun (WGS) entry which is preliminary data.</text>
</comment>
<dbReference type="InterPro" id="IPR041700">
    <property type="entry name" value="OMP_b-brl_3"/>
</dbReference>
<dbReference type="InterPro" id="IPR008969">
    <property type="entry name" value="CarboxyPept-like_regulatory"/>
</dbReference>
<protein>
    <submittedName>
        <fullName evidence="6">TonB-dependent receptor</fullName>
    </submittedName>
</protein>
<dbReference type="EMBL" id="RBWS01000001">
    <property type="protein sequence ID" value="RKO73599.1"/>
    <property type="molecule type" value="Genomic_DNA"/>
</dbReference>
<dbReference type="GO" id="GO:0009279">
    <property type="term" value="C:cell outer membrane"/>
    <property type="evidence" value="ECO:0007669"/>
    <property type="project" value="UniProtKB-SubCell"/>
</dbReference>
<dbReference type="Pfam" id="PF13620">
    <property type="entry name" value="CarboxypepD_reg"/>
    <property type="match status" value="1"/>
</dbReference>
<reference evidence="6 7" key="1">
    <citation type="submission" date="2018-10" db="EMBL/GenBank/DDBJ databases">
        <title>Sphingobacterium sp. M05W1-28.</title>
        <authorList>
            <person name="Cai H."/>
        </authorList>
    </citation>
    <scope>NUCLEOTIDE SEQUENCE [LARGE SCALE GENOMIC DNA]</scope>
    <source>
        <strain evidence="6 7">M05W1-28</strain>
    </source>
</reference>
<feature type="domain" description="Outer membrane protein beta-barrel" evidence="5">
    <location>
        <begin position="377"/>
        <end position="784"/>
    </location>
</feature>
<keyword evidence="7" id="KW-1185">Reference proteome</keyword>
<evidence type="ECO:0000256" key="2">
    <source>
        <dbReference type="ARBA" id="ARBA00023136"/>
    </source>
</evidence>
<evidence type="ECO:0000256" key="3">
    <source>
        <dbReference type="ARBA" id="ARBA00023237"/>
    </source>
</evidence>
<dbReference type="RefSeq" id="WP_121121066.1">
    <property type="nucleotide sequence ID" value="NZ_CP158959.1"/>
</dbReference>
<comment type="subcellular location">
    <subcellularLocation>
        <location evidence="1">Cell outer membrane</location>
    </subcellularLocation>
</comment>
<evidence type="ECO:0000313" key="6">
    <source>
        <dbReference type="EMBL" id="RKO73599.1"/>
    </source>
</evidence>
<gene>
    <name evidence="6" type="ORF">D7322_02800</name>
</gene>
<dbReference type="AlphaFoldDB" id="A0A420W4R2"/>
<dbReference type="Proteomes" id="UP000282423">
    <property type="component" value="Unassembled WGS sequence"/>
</dbReference>